<dbReference type="InterPro" id="IPR013221">
    <property type="entry name" value="Mur_ligase_cen"/>
</dbReference>
<keyword evidence="15" id="KW-0963">Cytoplasm</keyword>
<dbReference type="Gene3D" id="3.40.1390.10">
    <property type="entry name" value="MurE/MurF, N-terminal domain"/>
    <property type="match status" value="1"/>
</dbReference>
<comment type="similarity">
    <text evidence="2 15">Belongs to the MurCDEF family. MurE subfamily.</text>
</comment>
<feature type="binding site" evidence="15">
    <location>
        <position position="463"/>
    </location>
    <ligand>
        <name>meso-2,6-diaminopimelate</name>
        <dbReference type="ChEBI" id="CHEBI:57791"/>
    </ligand>
</feature>
<feature type="binding site" evidence="15">
    <location>
        <position position="459"/>
    </location>
    <ligand>
        <name>meso-2,6-diaminopimelate</name>
        <dbReference type="ChEBI" id="CHEBI:57791"/>
    </ligand>
</feature>
<feature type="binding site" evidence="15">
    <location>
        <position position="179"/>
    </location>
    <ligand>
        <name>UDP-N-acetyl-alpha-D-muramoyl-L-alanyl-D-glutamate</name>
        <dbReference type="ChEBI" id="CHEBI:83900"/>
    </ligand>
</feature>
<keyword evidence="6 15" id="KW-0131">Cell cycle</keyword>
<keyword evidence="15" id="KW-0460">Magnesium</keyword>
<dbReference type="InterPro" id="IPR000713">
    <property type="entry name" value="Mur_ligase_N"/>
</dbReference>
<evidence type="ECO:0000256" key="5">
    <source>
        <dbReference type="ARBA" id="ARBA00022984"/>
    </source>
</evidence>
<dbReference type="GO" id="GO:0000287">
    <property type="term" value="F:magnesium ion binding"/>
    <property type="evidence" value="ECO:0007669"/>
    <property type="project" value="UniProtKB-UniRule"/>
</dbReference>
<dbReference type="Pfam" id="PF01225">
    <property type="entry name" value="Mur_ligase"/>
    <property type="match status" value="1"/>
</dbReference>
<proteinExistence type="inferred from homology"/>
<feature type="domain" description="Mur ligase N-terminal catalytic" evidence="17">
    <location>
        <begin position="24"/>
        <end position="84"/>
    </location>
</feature>
<dbReference type="PANTHER" id="PTHR23135:SF4">
    <property type="entry name" value="UDP-N-ACETYLMURAMOYL-L-ALANYL-D-GLUTAMATE--2,6-DIAMINOPIMELATE LIGASE MURE HOMOLOG, CHLOROPLASTIC"/>
    <property type="match status" value="1"/>
</dbReference>
<keyword evidence="4 15" id="KW-0133">Cell shape</keyword>
<reference evidence="20 21" key="1">
    <citation type="submission" date="2018-07" db="EMBL/GenBank/DDBJ databases">
        <title>Genomic Encyclopedia of Type Strains, Phase IV (KMG-IV): sequencing the most valuable type-strain genomes for metagenomic binning, comparative biology and taxonomic classification.</title>
        <authorList>
            <person name="Goeker M."/>
        </authorList>
    </citation>
    <scope>NUCLEOTIDE SEQUENCE [LARGE SCALE GENOMIC DNA]</scope>
    <source>
        <strain evidence="20 21">DSM 27696</strain>
    </source>
</reference>
<dbReference type="FunFam" id="3.90.190.20:FF:000006">
    <property type="entry name" value="UDP-N-acetylmuramoyl-L-alanyl-D-glutamate--2,6-diaminopimelate ligase"/>
    <property type="match status" value="1"/>
</dbReference>
<accession>A0A368XXR6</accession>
<evidence type="ECO:0000256" key="11">
    <source>
        <dbReference type="ARBA" id="ARBA00072883"/>
    </source>
</evidence>
<evidence type="ECO:0000256" key="7">
    <source>
        <dbReference type="ARBA" id="ARBA00023316"/>
    </source>
</evidence>
<comment type="PTM">
    <text evidence="15">Carboxylation is probably crucial for Mg(2+) binding and, consequently, for the gamma-phosphate positioning of ATP.</text>
</comment>
<feature type="modified residue" description="N6-carboxylysine" evidence="15">
    <location>
        <position position="219"/>
    </location>
</feature>
<dbReference type="RefSeq" id="WP_114352796.1">
    <property type="nucleotide sequence ID" value="NZ_QPJJ01000006.1"/>
</dbReference>
<feature type="binding site" evidence="15">
    <location>
        <begin position="110"/>
        <end position="116"/>
    </location>
    <ligand>
        <name>ATP</name>
        <dbReference type="ChEBI" id="CHEBI:30616"/>
    </ligand>
</feature>
<dbReference type="AlphaFoldDB" id="A0A368XXR6"/>
<evidence type="ECO:0000313" key="20">
    <source>
        <dbReference type="EMBL" id="RCW70804.1"/>
    </source>
</evidence>
<feature type="binding site" evidence="15">
    <location>
        <position position="385"/>
    </location>
    <ligand>
        <name>meso-2,6-diaminopimelate</name>
        <dbReference type="ChEBI" id="CHEBI:57791"/>
    </ligand>
</feature>
<comment type="caution">
    <text evidence="20">The sequence shown here is derived from an EMBL/GenBank/DDBJ whole genome shotgun (WGS) entry which is preliminary data.</text>
</comment>
<keyword evidence="7 15" id="KW-0961">Cell wall biogenesis/degradation</keyword>
<evidence type="ECO:0000256" key="4">
    <source>
        <dbReference type="ARBA" id="ARBA00022960"/>
    </source>
</evidence>
<dbReference type="GO" id="GO:0008765">
    <property type="term" value="F:UDP-N-acetylmuramoylalanyl-D-glutamate-2,6-diaminopimelate ligase activity"/>
    <property type="evidence" value="ECO:0007669"/>
    <property type="project" value="UniProtKB-UniRule"/>
</dbReference>
<feature type="binding site" evidence="15">
    <location>
        <position position="32"/>
    </location>
    <ligand>
        <name>UDP-N-acetyl-alpha-D-muramoyl-L-alanyl-D-glutamate</name>
        <dbReference type="ChEBI" id="CHEBI:83900"/>
    </ligand>
</feature>
<dbReference type="Pfam" id="PF02875">
    <property type="entry name" value="Mur_ligase_C"/>
    <property type="match status" value="1"/>
</dbReference>
<evidence type="ECO:0000256" key="13">
    <source>
        <dbReference type="ARBA" id="ARBA00076158"/>
    </source>
</evidence>
<dbReference type="NCBIfam" id="NF001126">
    <property type="entry name" value="PRK00139.1-4"/>
    <property type="match status" value="1"/>
</dbReference>
<dbReference type="UniPathway" id="UPA00219"/>
<evidence type="ECO:0000256" key="10">
    <source>
        <dbReference type="ARBA" id="ARBA00066633"/>
    </source>
</evidence>
<dbReference type="SUPFAM" id="SSF53623">
    <property type="entry name" value="MurD-like peptide ligases, catalytic domain"/>
    <property type="match status" value="1"/>
</dbReference>
<dbReference type="GO" id="GO:0008360">
    <property type="term" value="P:regulation of cell shape"/>
    <property type="evidence" value="ECO:0007669"/>
    <property type="project" value="UniProtKB-KW"/>
</dbReference>
<feature type="binding site" evidence="15">
    <location>
        <begin position="152"/>
        <end position="153"/>
    </location>
    <ligand>
        <name>UDP-N-acetyl-alpha-D-muramoyl-L-alanyl-D-glutamate</name>
        <dbReference type="ChEBI" id="CHEBI:83900"/>
    </ligand>
</feature>
<evidence type="ECO:0000256" key="12">
    <source>
        <dbReference type="ARBA" id="ARBA00075482"/>
    </source>
</evidence>
<evidence type="ECO:0000259" key="18">
    <source>
        <dbReference type="Pfam" id="PF02875"/>
    </source>
</evidence>
<dbReference type="EMBL" id="QPJJ01000006">
    <property type="protein sequence ID" value="RCW70804.1"/>
    <property type="molecule type" value="Genomic_DNA"/>
</dbReference>
<comment type="function">
    <text evidence="9 15">Catalyzes the addition of meso-diaminopimelic acid to the nucleotide precursor UDP-N-acetylmuramoyl-L-alanyl-D-glutamate (UMAG) in the biosynthesis of bacterial cell-wall peptidoglycan.</text>
</comment>
<feature type="binding site" evidence="15">
    <location>
        <position position="151"/>
    </location>
    <ligand>
        <name>UDP-N-acetyl-alpha-D-muramoyl-L-alanyl-D-glutamate</name>
        <dbReference type="ChEBI" id="CHEBI:83900"/>
    </ligand>
</feature>
<keyword evidence="15 20" id="KW-0436">Ligase</keyword>
<comment type="caution">
    <text evidence="15">Lacks conserved residue(s) required for the propagation of feature annotation.</text>
</comment>
<evidence type="ECO:0000256" key="1">
    <source>
        <dbReference type="ARBA" id="ARBA00004752"/>
    </source>
</evidence>
<evidence type="ECO:0000256" key="15">
    <source>
        <dbReference type="HAMAP-Rule" id="MF_00208"/>
    </source>
</evidence>
<evidence type="ECO:0000259" key="17">
    <source>
        <dbReference type="Pfam" id="PF01225"/>
    </source>
</evidence>
<feature type="binding site" evidence="15">
    <location>
        <position position="187"/>
    </location>
    <ligand>
        <name>UDP-N-acetyl-alpha-D-muramoyl-L-alanyl-D-glutamate</name>
        <dbReference type="ChEBI" id="CHEBI:83900"/>
    </ligand>
</feature>
<feature type="binding site" evidence="15">
    <location>
        <begin position="409"/>
        <end position="412"/>
    </location>
    <ligand>
        <name>meso-2,6-diaminopimelate</name>
        <dbReference type="ChEBI" id="CHEBI:57791"/>
    </ligand>
</feature>
<dbReference type="HAMAP" id="MF_00208">
    <property type="entry name" value="MurE"/>
    <property type="match status" value="1"/>
</dbReference>
<comment type="subcellular location">
    <subcellularLocation>
        <location evidence="15 16">Cytoplasm</location>
    </subcellularLocation>
</comment>
<evidence type="ECO:0000256" key="14">
    <source>
        <dbReference type="ARBA" id="ARBA00081560"/>
    </source>
</evidence>
<dbReference type="SUPFAM" id="SSF63418">
    <property type="entry name" value="MurE/MurF N-terminal domain"/>
    <property type="match status" value="1"/>
</dbReference>
<name>A0A368XXR6_9BACI</name>
<protein>
    <recommendedName>
        <fullName evidence="11 15">UDP-N-acetylmuramoyl-L-alanyl-D-glutamate--2,6-diaminopimelate ligase</fullName>
        <ecNumber evidence="10 15">6.3.2.13</ecNumber>
    </recommendedName>
    <alternativeName>
        <fullName evidence="12 15">Meso-A2pm-adding enzyme</fullName>
    </alternativeName>
    <alternativeName>
        <fullName evidence="13 15">Meso-diaminopimelate-adding enzyme</fullName>
    </alternativeName>
    <alternativeName>
        <fullName evidence="14 15">UDP-MurNAc-L-Ala-D-Glu:meso-diaminopimelate ligase</fullName>
    </alternativeName>
    <alternativeName>
        <fullName evidence="15">UDP-MurNAc-tripeptide synthetase</fullName>
    </alternativeName>
    <alternativeName>
        <fullName evidence="15">UDP-N-acetylmuramyl-tripeptide synthetase</fullName>
    </alternativeName>
</protein>
<evidence type="ECO:0000256" key="2">
    <source>
        <dbReference type="ARBA" id="ARBA00005898"/>
    </source>
</evidence>
<dbReference type="GO" id="GO:0009252">
    <property type="term" value="P:peptidoglycan biosynthetic process"/>
    <property type="evidence" value="ECO:0007669"/>
    <property type="project" value="UniProtKB-UniRule"/>
</dbReference>
<dbReference type="InterPro" id="IPR004101">
    <property type="entry name" value="Mur_ligase_C"/>
</dbReference>
<dbReference type="PANTHER" id="PTHR23135">
    <property type="entry name" value="MUR LIGASE FAMILY MEMBER"/>
    <property type="match status" value="1"/>
</dbReference>
<dbReference type="GO" id="GO:0071555">
    <property type="term" value="P:cell wall organization"/>
    <property type="evidence" value="ECO:0007669"/>
    <property type="project" value="UniProtKB-KW"/>
</dbReference>
<keyword evidence="21" id="KW-1185">Reference proteome</keyword>
<evidence type="ECO:0000256" key="3">
    <source>
        <dbReference type="ARBA" id="ARBA00022618"/>
    </source>
</evidence>
<feature type="domain" description="Mur ligase central" evidence="19">
    <location>
        <begin position="108"/>
        <end position="313"/>
    </location>
</feature>
<evidence type="ECO:0000313" key="21">
    <source>
        <dbReference type="Proteomes" id="UP000252585"/>
    </source>
</evidence>
<dbReference type="NCBIfam" id="TIGR01085">
    <property type="entry name" value="murE"/>
    <property type="match status" value="1"/>
</dbReference>
<comment type="pathway">
    <text evidence="1 15 16">Cell wall biogenesis; peptidoglycan biosynthesis.</text>
</comment>
<dbReference type="Gene3D" id="3.90.190.20">
    <property type="entry name" value="Mur ligase, C-terminal domain"/>
    <property type="match status" value="1"/>
</dbReference>
<dbReference type="GO" id="GO:0005737">
    <property type="term" value="C:cytoplasm"/>
    <property type="evidence" value="ECO:0007669"/>
    <property type="project" value="UniProtKB-SubCell"/>
</dbReference>
<comment type="cofactor">
    <cofactor evidence="15">
        <name>Mg(2+)</name>
        <dbReference type="ChEBI" id="CHEBI:18420"/>
    </cofactor>
</comment>
<dbReference type="InterPro" id="IPR036565">
    <property type="entry name" value="Mur-like_cat_sf"/>
</dbReference>
<dbReference type="InterPro" id="IPR005761">
    <property type="entry name" value="UDP-N-AcMur-Glu-dNH2Pim_ligase"/>
</dbReference>
<dbReference type="InterPro" id="IPR036615">
    <property type="entry name" value="Mur_ligase_C_dom_sf"/>
</dbReference>
<feature type="short sequence motif" description="Meso-diaminopimelate recognition motif" evidence="15">
    <location>
        <begin position="409"/>
        <end position="412"/>
    </location>
</feature>
<keyword evidence="3 15" id="KW-0132">Cell division</keyword>
<dbReference type="Pfam" id="PF08245">
    <property type="entry name" value="Mur_ligase_M"/>
    <property type="match status" value="1"/>
</dbReference>
<dbReference type="InterPro" id="IPR035911">
    <property type="entry name" value="MurE/MurF_N"/>
</dbReference>
<evidence type="ECO:0000259" key="19">
    <source>
        <dbReference type="Pfam" id="PF08245"/>
    </source>
</evidence>
<evidence type="ECO:0000256" key="6">
    <source>
        <dbReference type="ARBA" id="ARBA00023306"/>
    </source>
</evidence>
<evidence type="ECO:0000256" key="16">
    <source>
        <dbReference type="RuleBase" id="RU004135"/>
    </source>
</evidence>
<evidence type="ECO:0000256" key="9">
    <source>
        <dbReference type="ARBA" id="ARBA00056782"/>
    </source>
</evidence>
<sequence>MKKLHELISVLPNYKTDDDLSTVEVTGIQMDSREISKGDLFVCIDGFTVDGHDYVDQAAQNGAITIVAEKEVATDIPVIYVEDSIRALSLLSNTFYMNPTQKLKLIGVTGTNGKTSISHLLDDIFQYAKYKTGVIGTVGMRINNQAYPVKNTTPDALFLQQSFKKMVDEKIDVAVMEVSSHALAIGRVHGCDFDIAVFSNFSQDHLDYHETMEDYLHAKSLLFSQLGNRYDSQNKKIAILNRDDPTYNKLKMVTAQPVVTYGIEKKATFSATETQINAQGVSFKLKTPEGEFPVKSKLMGKFSIYNILASITSAYYAGISLPTIIEAIEHSEGIKGRFQPVLSGQNFGVIVDYAHTPDSLKNVLETVNSFKKGKIYVVVGCGGDRDRTKRPLMAQTAVSYADIAFLTSDNPRSERPEDILRDMTSNLTTDNYQVIIDRKQAIEEAVRIAKKNDIILIAGKGHETYQIIGNEVIDFDDKKIAEEAINNR</sequence>
<dbReference type="EC" id="6.3.2.13" evidence="10 15"/>
<dbReference type="Gene3D" id="3.40.1190.10">
    <property type="entry name" value="Mur-like, catalytic domain"/>
    <property type="match status" value="1"/>
</dbReference>
<feature type="domain" description="Mur ligase C-terminal" evidence="18">
    <location>
        <begin position="336"/>
        <end position="461"/>
    </location>
</feature>
<dbReference type="Proteomes" id="UP000252585">
    <property type="component" value="Unassembled WGS sequence"/>
</dbReference>
<keyword evidence="5 15" id="KW-0573">Peptidoglycan synthesis</keyword>
<organism evidence="20 21">
    <name type="scientific">Saliterribacillus persicus</name>
    <dbReference type="NCBI Taxonomy" id="930114"/>
    <lineage>
        <taxon>Bacteria</taxon>
        <taxon>Bacillati</taxon>
        <taxon>Bacillota</taxon>
        <taxon>Bacilli</taxon>
        <taxon>Bacillales</taxon>
        <taxon>Bacillaceae</taxon>
        <taxon>Saliterribacillus</taxon>
    </lineage>
</organism>
<dbReference type="GO" id="GO:0005524">
    <property type="term" value="F:ATP binding"/>
    <property type="evidence" value="ECO:0007669"/>
    <property type="project" value="UniProtKB-UniRule"/>
</dbReference>
<dbReference type="SUPFAM" id="SSF53244">
    <property type="entry name" value="MurD-like peptide ligases, peptide-binding domain"/>
    <property type="match status" value="1"/>
</dbReference>
<keyword evidence="15" id="KW-0547">Nucleotide-binding</keyword>
<gene>
    <name evidence="15" type="primary">murE</name>
    <name evidence="20" type="ORF">DFR57_106204</name>
</gene>
<comment type="catalytic activity">
    <reaction evidence="8 15">
        <text>UDP-N-acetyl-alpha-D-muramoyl-L-alanyl-D-glutamate + meso-2,6-diaminopimelate + ATP = UDP-N-acetyl-alpha-D-muramoyl-L-alanyl-gamma-D-glutamyl-meso-2,6-diaminopimelate + ADP + phosphate + H(+)</text>
        <dbReference type="Rhea" id="RHEA:23676"/>
        <dbReference type="ChEBI" id="CHEBI:15378"/>
        <dbReference type="ChEBI" id="CHEBI:30616"/>
        <dbReference type="ChEBI" id="CHEBI:43474"/>
        <dbReference type="ChEBI" id="CHEBI:57791"/>
        <dbReference type="ChEBI" id="CHEBI:83900"/>
        <dbReference type="ChEBI" id="CHEBI:83905"/>
        <dbReference type="ChEBI" id="CHEBI:456216"/>
        <dbReference type="EC" id="6.3.2.13"/>
    </reaction>
</comment>
<evidence type="ECO:0000256" key="8">
    <source>
        <dbReference type="ARBA" id="ARBA00050251"/>
    </source>
</evidence>
<dbReference type="OrthoDB" id="9800958at2"/>
<dbReference type="NCBIfam" id="NF001124">
    <property type="entry name" value="PRK00139.1-2"/>
    <property type="match status" value="1"/>
</dbReference>
<keyword evidence="15" id="KW-0067">ATP-binding</keyword>
<dbReference type="GO" id="GO:0051301">
    <property type="term" value="P:cell division"/>
    <property type="evidence" value="ECO:0007669"/>
    <property type="project" value="UniProtKB-KW"/>
</dbReference>